<protein>
    <recommendedName>
        <fullName evidence="2">BIG2 domain-containing protein</fullName>
    </recommendedName>
</protein>
<dbReference type="Pfam" id="PF02368">
    <property type="entry name" value="Big_2"/>
    <property type="match status" value="1"/>
</dbReference>
<dbReference type="InterPro" id="IPR008964">
    <property type="entry name" value="Invasin/intimin_cell_adhesion"/>
</dbReference>
<sequence>MTKSCEAQTAKPTIDGPRPRWKTVESAPPDLIPPSQQTSYRAFGRSCSGVNTDQAQSDFAIEGEDTTIPLLEEIFQLGVAGRFDQIVTWSYRNDTVAAVDEVGVVTFVSAGTVDITASVPGFSTDVLDFSAASDRITLTIVRSEQDELSFEFEGIETVVG</sequence>
<evidence type="ECO:0000313" key="3">
    <source>
        <dbReference type="EMBL" id="PDH40409.1"/>
    </source>
</evidence>
<name>A0A2A5WV98_9GAMM</name>
<dbReference type="Proteomes" id="UP000219327">
    <property type="component" value="Unassembled WGS sequence"/>
</dbReference>
<evidence type="ECO:0000259" key="2">
    <source>
        <dbReference type="Pfam" id="PF02368"/>
    </source>
</evidence>
<feature type="domain" description="BIG2" evidence="2">
    <location>
        <begin position="84"/>
        <end position="117"/>
    </location>
</feature>
<proteinExistence type="predicted"/>
<dbReference type="AlphaFoldDB" id="A0A2A5WV98"/>
<dbReference type="InterPro" id="IPR003343">
    <property type="entry name" value="Big_2"/>
</dbReference>
<reference evidence="3 4" key="1">
    <citation type="submission" date="2017-08" db="EMBL/GenBank/DDBJ databases">
        <title>Fine stratification of microbial communities through a metagenomic profile of the photic zone.</title>
        <authorList>
            <person name="Haro-Moreno J.M."/>
            <person name="Lopez-Perez M."/>
            <person name="De La Torre J."/>
            <person name="Picazo A."/>
            <person name="Camacho A."/>
            <person name="Rodriguez-Valera F."/>
        </authorList>
    </citation>
    <scope>NUCLEOTIDE SEQUENCE [LARGE SCALE GENOMIC DNA]</scope>
    <source>
        <strain evidence="3">MED-G24</strain>
    </source>
</reference>
<gene>
    <name evidence="3" type="ORF">CNE99_03670</name>
</gene>
<evidence type="ECO:0000313" key="4">
    <source>
        <dbReference type="Proteomes" id="UP000219327"/>
    </source>
</evidence>
<organism evidence="3 4">
    <name type="scientific">OM182 bacterium MED-G24</name>
    <dbReference type="NCBI Taxonomy" id="1986255"/>
    <lineage>
        <taxon>Bacteria</taxon>
        <taxon>Pseudomonadati</taxon>
        <taxon>Pseudomonadota</taxon>
        <taxon>Gammaproteobacteria</taxon>
        <taxon>OMG group</taxon>
        <taxon>OM182 clade</taxon>
    </lineage>
</organism>
<dbReference type="SUPFAM" id="SSF49373">
    <property type="entry name" value="Invasin/intimin cell-adhesion fragments"/>
    <property type="match status" value="1"/>
</dbReference>
<dbReference type="Gene3D" id="2.60.40.1080">
    <property type="match status" value="1"/>
</dbReference>
<comment type="caution">
    <text evidence="3">The sequence shown here is derived from an EMBL/GenBank/DDBJ whole genome shotgun (WGS) entry which is preliminary data.</text>
</comment>
<feature type="compositionally biased region" description="Polar residues" evidence="1">
    <location>
        <begin position="1"/>
        <end position="11"/>
    </location>
</feature>
<accession>A0A2A5WV98</accession>
<evidence type="ECO:0000256" key="1">
    <source>
        <dbReference type="SAM" id="MobiDB-lite"/>
    </source>
</evidence>
<dbReference type="EMBL" id="NTKD01000012">
    <property type="protein sequence ID" value="PDH40409.1"/>
    <property type="molecule type" value="Genomic_DNA"/>
</dbReference>
<feature type="region of interest" description="Disordered" evidence="1">
    <location>
        <begin position="1"/>
        <end position="35"/>
    </location>
</feature>